<dbReference type="GO" id="GO:0098552">
    <property type="term" value="C:side of membrane"/>
    <property type="evidence" value="ECO:0007669"/>
    <property type="project" value="UniProtKB-KW"/>
</dbReference>
<evidence type="ECO:0000313" key="10">
    <source>
        <dbReference type="Proteomes" id="UP001652661"/>
    </source>
</evidence>
<dbReference type="Pfam" id="PF17064">
    <property type="entry name" value="QVR"/>
    <property type="match status" value="1"/>
</dbReference>
<dbReference type="RefSeq" id="XP_070139303.1">
    <property type="nucleotide sequence ID" value="XM_070283202.1"/>
</dbReference>
<evidence type="ECO:0000256" key="5">
    <source>
        <dbReference type="ARBA" id="ARBA00022989"/>
    </source>
</evidence>
<dbReference type="RefSeq" id="XP_017029527.1">
    <property type="nucleotide sequence ID" value="XM_017174038.1"/>
</dbReference>
<dbReference type="InterPro" id="IPR031424">
    <property type="entry name" value="QVR-like"/>
</dbReference>
<feature type="chain" id="PRO_5044647469" evidence="9">
    <location>
        <begin position="24"/>
        <end position="149"/>
    </location>
</feature>
<evidence type="ECO:0000313" key="11">
    <source>
        <dbReference type="RefSeq" id="XP_017029527.1"/>
    </source>
</evidence>
<dbReference type="PANTHER" id="PTHR33562:SF23">
    <property type="entry name" value="PROTEIN QUIVER"/>
    <property type="match status" value="1"/>
</dbReference>
<comment type="subcellular location">
    <subcellularLocation>
        <location evidence="1">Membrane</location>
        <topology evidence="1">Lipid-anchor</topology>
        <topology evidence="1">GPI-anchor</topology>
    </subcellularLocation>
</comment>
<evidence type="ECO:0000256" key="8">
    <source>
        <dbReference type="ARBA" id="ARBA00023288"/>
    </source>
</evidence>
<feature type="signal peptide" evidence="9">
    <location>
        <begin position="1"/>
        <end position="23"/>
    </location>
</feature>
<dbReference type="InterPro" id="IPR050975">
    <property type="entry name" value="Sleep_regulator"/>
</dbReference>
<evidence type="ECO:0000256" key="6">
    <source>
        <dbReference type="ARBA" id="ARBA00023136"/>
    </source>
</evidence>
<keyword evidence="8" id="KW-0449">Lipoprotein</keyword>
<evidence type="ECO:0000256" key="4">
    <source>
        <dbReference type="ARBA" id="ARBA00022729"/>
    </source>
</evidence>
<keyword evidence="10" id="KW-1185">Reference proteome</keyword>
<keyword evidence="7" id="KW-0325">Glycoprotein</keyword>
<proteinExistence type="predicted"/>
<accession>A0A6P4J4U6</accession>
<evidence type="ECO:0000313" key="13">
    <source>
        <dbReference type="RefSeq" id="XP_070139303.1"/>
    </source>
</evidence>
<keyword evidence="2" id="KW-0336">GPI-anchor</keyword>
<dbReference type="GeneID" id="108079647"/>
<protein>
    <submittedName>
        <fullName evidence="13">UPAR/Ly6 domain-containing protein bou</fullName>
    </submittedName>
    <submittedName>
        <fullName evidence="11 12">Uncharacterized protein LOC108079647</fullName>
    </submittedName>
</protein>
<name>A0A6P4J4U6_DROKI</name>
<sequence>MSTTTTFIIVCLAVAANILTVSAIRCHQCNSHENEDCASLVVNTPRAQRDEQYLKDCVAPVGQQAFCRKTVIKFEVNSGHRIERNCGWIPEKIQNACFTADNEGYKQVVCTCSEEGCNGASSLMGARQVGYSLAATVVSLAVASSLLRH</sequence>
<dbReference type="GO" id="GO:0032222">
    <property type="term" value="P:regulation of synaptic transmission, cholinergic"/>
    <property type="evidence" value="ECO:0007669"/>
    <property type="project" value="InterPro"/>
</dbReference>
<keyword evidence="6" id="KW-0472">Membrane</keyword>
<dbReference type="OrthoDB" id="6420171at2759"/>
<keyword evidence="3" id="KW-0812">Transmembrane</keyword>
<dbReference type="Proteomes" id="UP001652661">
    <property type="component" value="Chromosome 2L"/>
</dbReference>
<evidence type="ECO:0000256" key="7">
    <source>
        <dbReference type="ARBA" id="ARBA00023180"/>
    </source>
</evidence>
<evidence type="ECO:0000256" key="2">
    <source>
        <dbReference type="ARBA" id="ARBA00022622"/>
    </source>
</evidence>
<dbReference type="GO" id="GO:0030431">
    <property type="term" value="P:sleep"/>
    <property type="evidence" value="ECO:0007669"/>
    <property type="project" value="InterPro"/>
</dbReference>
<dbReference type="SUPFAM" id="SSF57302">
    <property type="entry name" value="Snake toxin-like"/>
    <property type="match status" value="1"/>
</dbReference>
<gene>
    <name evidence="11 12 13" type="primary">LOC108079647</name>
</gene>
<evidence type="ECO:0000256" key="3">
    <source>
        <dbReference type="ARBA" id="ARBA00022692"/>
    </source>
</evidence>
<keyword evidence="4 9" id="KW-0732">Signal</keyword>
<evidence type="ECO:0000313" key="12">
    <source>
        <dbReference type="RefSeq" id="XP_017029528.1"/>
    </source>
</evidence>
<dbReference type="InterPro" id="IPR045860">
    <property type="entry name" value="Snake_toxin-like_sf"/>
</dbReference>
<evidence type="ECO:0000256" key="9">
    <source>
        <dbReference type="SAM" id="SignalP"/>
    </source>
</evidence>
<organism evidence="10 12">
    <name type="scientific">Drosophila kikkawai</name>
    <name type="common">Fruit fly</name>
    <dbReference type="NCBI Taxonomy" id="30033"/>
    <lineage>
        <taxon>Eukaryota</taxon>
        <taxon>Metazoa</taxon>
        <taxon>Ecdysozoa</taxon>
        <taxon>Arthropoda</taxon>
        <taxon>Hexapoda</taxon>
        <taxon>Insecta</taxon>
        <taxon>Pterygota</taxon>
        <taxon>Neoptera</taxon>
        <taxon>Endopterygota</taxon>
        <taxon>Diptera</taxon>
        <taxon>Brachycera</taxon>
        <taxon>Muscomorpha</taxon>
        <taxon>Ephydroidea</taxon>
        <taxon>Drosophilidae</taxon>
        <taxon>Drosophila</taxon>
        <taxon>Sophophora</taxon>
    </lineage>
</organism>
<dbReference type="PANTHER" id="PTHR33562">
    <property type="entry name" value="ATILLA, ISOFORM B-RELATED-RELATED"/>
    <property type="match status" value="1"/>
</dbReference>
<reference evidence="12" key="1">
    <citation type="submission" date="2025-04" db="UniProtKB">
        <authorList>
            <consortium name="RefSeq"/>
        </authorList>
    </citation>
    <scope>IDENTIFICATION</scope>
</reference>
<evidence type="ECO:0000256" key="1">
    <source>
        <dbReference type="ARBA" id="ARBA00004589"/>
    </source>
</evidence>
<reference evidence="10 13" key="2">
    <citation type="submission" date="2025-05" db="UniProtKB">
        <authorList>
            <consortium name="RefSeq"/>
        </authorList>
    </citation>
    <scope>NUCLEOTIDE SEQUENCE [LARGE SCALE GENOMIC DNA]</scope>
    <source>
        <strain evidence="10 13">14028-0561.14</strain>
        <tissue evidence="13">Whole fly</tissue>
    </source>
</reference>
<dbReference type="RefSeq" id="XP_017029528.1">
    <property type="nucleotide sequence ID" value="XM_017174039.1"/>
</dbReference>
<keyword evidence="5" id="KW-1133">Transmembrane helix</keyword>
<dbReference type="AlphaFoldDB" id="A0A6P4J4U6"/>